<feature type="compositionally biased region" description="Pro residues" evidence="3">
    <location>
        <begin position="811"/>
        <end position="823"/>
    </location>
</feature>
<sequence>MYEEKKACVATHEVLVVTYALDKKGRSIPKHASLISPQRRVCCLLIAVEEFICFQRWPSQACHKLVLSACCLSSGVVSRSCAGKEIVGSKGVAHESDRTQTMESARNEQSNNNNSASGHVALLGDTEQHLGRTMVASDVLGPQHLTGQQSVTSEGGDSSSTIDFLGTRSAPQHQLPLPAHHTIPTIPEDRAATGLAQHPSSDKQNDGCSPDPHSSATTTGTTSTPTSIGNSSSPSPCDSSGPVGKSGSAPDFPSESLGTDRGMHGQGHWPTSLGEGVMAPRYGPPATPDHSQFNVSPPENQRYSSGGFPCAIKLLVSNNVAGSIIGRAGQTISDLQAQSSTRIKLSQTGDYYPGSQDRVCLVQGQLENVKGAVGLLLERLYMLQEHQHSQHMAWQSNRSEGGPPFDFVVRILVPSSSCGMIIGKSGANIRQMEEASGVASVRLSPKDIVDPNYPSATITSATSERVVTLTGPTLECCLNCLFIILDGMTTHPDICRYTNMTTSYSRIMPPDPFAVGQPTMRPGSVDPVLGAEAGLWDSRYAPPPQPGGMGKRVGSAPDLAGSFLGHRSMPMEPRQAQVGAHGNRESLQYSPMFGGGPSSSYSPIRQPVQPRMPPQTSGQPMYLNQPPMEHPVSVASVPSSVSAPDLLALQIGQMELQSSPGGPQTRSPPHVAHPEYPLFPQHQGAGPAQQGFSAQLFVPDNMIGSILGRGGKTLNDLQAQSGTRIRISQRGEYMPGTRNRLVTIRGATPENVNMAQYLMSQRMILPRTATYQPVPISQAPPVPAGYAGDDQTGSGVAYEHLFHPHHAVDPHAPPPPSLHPPHPSQQSLQGPLPSTGAPAPSSSGTDHSTAT</sequence>
<dbReference type="PANTHER" id="PTHR10288">
    <property type="entry name" value="KH DOMAIN CONTAINING RNA BINDING PROTEIN"/>
    <property type="match status" value="1"/>
</dbReference>
<dbReference type="PROSITE" id="PS50084">
    <property type="entry name" value="KH_TYPE_1"/>
    <property type="match status" value="3"/>
</dbReference>
<dbReference type="EMBL" id="CAICTM010000802">
    <property type="protein sequence ID" value="CAB9516737.1"/>
    <property type="molecule type" value="Genomic_DNA"/>
</dbReference>
<feature type="compositionally biased region" description="Polar residues" evidence="3">
    <location>
        <begin position="146"/>
        <end position="162"/>
    </location>
</feature>
<dbReference type="SMART" id="SM00322">
    <property type="entry name" value="KH"/>
    <property type="match status" value="3"/>
</dbReference>
<dbReference type="SUPFAM" id="SSF54791">
    <property type="entry name" value="Eukaryotic type KH-domain (KH-domain type I)"/>
    <property type="match status" value="3"/>
</dbReference>
<dbReference type="OrthoDB" id="199793at2759"/>
<evidence type="ECO:0000256" key="3">
    <source>
        <dbReference type="SAM" id="MobiDB-lite"/>
    </source>
</evidence>
<comment type="caution">
    <text evidence="5">The sequence shown here is derived from an EMBL/GenBank/DDBJ whole genome shotgun (WGS) entry which is preliminary data.</text>
</comment>
<feature type="domain" description="K Homology" evidence="4">
    <location>
        <begin position="308"/>
        <end position="381"/>
    </location>
</feature>
<dbReference type="Pfam" id="PF00013">
    <property type="entry name" value="KH_1"/>
    <property type="match status" value="3"/>
</dbReference>
<dbReference type="InterPro" id="IPR004087">
    <property type="entry name" value="KH_dom"/>
</dbReference>
<keyword evidence="2" id="KW-0694">RNA-binding</keyword>
<name>A0A9N8E8Y8_9STRA</name>
<feature type="region of interest" description="Disordered" evidence="3">
    <location>
        <begin position="805"/>
        <end position="851"/>
    </location>
</feature>
<feature type="compositionally biased region" description="Low complexity" evidence="3">
    <location>
        <begin position="824"/>
        <end position="845"/>
    </location>
</feature>
<feature type="compositionally biased region" description="Low complexity" evidence="3">
    <location>
        <begin position="214"/>
        <end position="243"/>
    </location>
</feature>
<evidence type="ECO:0000256" key="2">
    <source>
        <dbReference type="PROSITE-ProRule" id="PRU00117"/>
    </source>
</evidence>
<dbReference type="InterPro" id="IPR047275">
    <property type="entry name" value="KH-I_NOVA_rpt1"/>
</dbReference>
<accession>A0A9N8E8Y8</accession>
<evidence type="ECO:0000259" key="4">
    <source>
        <dbReference type="SMART" id="SM00322"/>
    </source>
</evidence>
<proteinExistence type="predicted"/>
<feature type="compositionally biased region" description="Polar residues" evidence="3">
    <location>
        <begin position="289"/>
        <end position="301"/>
    </location>
</feature>
<dbReference type="InterPro" id="IPR004088">
    <property type="entry name" value="KH_dom_type_1"/>
</dbReference>
<gene>
    <name evidence="5" type="ORF">SEMRO_803_G204770.1</name>
</gene>
<feature type="region of interest" description="Disordered" evidence="3">
    <location>
        <begin position="92"/>
        <end position="119"/>
    </location>
</feature>
<evidence type="ECO:0000256" key="1">
    <source>
        <dbReference type="ARBA" id="ARBA00022737"/>
    </source>
</evidence>
<reference evidence="5" key="1">
    <citation type="submission" date="2020-06" db="EMBL/GenBank/DDBJ databases">
        <authorList>
            <consortium name="Plant Systems Biology data submission"/>
        </authorList>
    </citation>
    <scope>NUCLEOTIDE SEQUENCE</scope>
    <source>
        <strain evidence="5">D6</strain>
    </source>
</reference>
<dbReference type="Gene3D" id="3.30.1370.10">
    <property type="entry name" value="K Homology domain, type 1"/>
    <property type="match status" value="3"/>
</dbReference>
<keyword evidence="6" id="KW-1185">Reference proteome</keyword>
<feature type="region of interest" description="Disordered" evidence="3">
    <location>
        <begin position="195"/>
        <end position="301"/>
    </location>
</feature>
<evidence type="ECO:0000313" key="5">
    <source>
        <dbReference type="EMBL" id="CAB9516737.1"/>
    </source>
</evidence>
<dbReference type="Proteomes" id="UP001153069">
    <property type="component" value="Unassembled WGS sequence"/>
</dbReference>
<dbReference type="CDD" id="cd22435">
    <property type="entry name" value="KH-I_NOVA_rpt1"/>
    <property type="match status" value="1"/>
</dbReference>
<dbReference type="AlphaFoldDB" id="A0A9N8E8Y8"/>
<evidence type="ECO:0000313" key="6">
    <source>
        <dbReference type="Proteomes" id="UP001153069"/>
    </source>
</evidence>
<organism evidence="5 6">
    <name type="scientific">Seminavis robusta</name>
    <dbReference type="NCBI Taxonomy" id="568900"/>
    <lineage>
        <taxon>Eukaryota</taxon>
        <taxon>Sar</taxon>
        <taxon>Stramenopiles</taxon>
        <taxon>Ochrophyta</taxon>
        <taxon>Bacillariophyta</taxon>
        <taxon>Bacillariophyceae</taxon>
        <taxon>Bacillariophycidae</taxon>
        <taxon>Naviculales</taxon>
        <taxon>Naviculaceae</taxon>
        <taxon>Seminavis</taxon>
    </lineage>
</organism>
<feature type="domain" description="K Homology" evidence="4">
    <location>
        <begin position="690"/>
        <end position="764"/>
    </location>
</feature>
<protein>
    <submittedName>
        <fullName evidence="5">RNA-binding protein Nova-1</fullName>
    </submittedName>
</protein>
<keyword evidence="1" id="KW-0677">Repeat</keyword>
<feature type="domain" description="K Homology" evidence="4">
    <location>
        <begin position="405"/>
        <end position="489"/>
    </location>
</feature>
<feature type="region of interest" description="Disordered" evidence="3">
    <location>
        <begin position="146"/>
        <end position="165"/>
    </location>
</feature>
<dbReference type="GO" id="GO:0003723">
    <property type="term" value="F:RNA binding"/>
    <property type="evidence" value="ECO:0007669"/>
    <property type="project" value="UniProtKB-UniRule"/>
</dbReference>
<feature type="region of interest" description="Disordered" evidence="3">
    <location>
        <begin position="593"/>
        <end position="617"/>
    </location>
</feature>
<feature type="compositionally biased region" description="Polar residues" evidence="3">
    <location>
        <begin position="101"/>
        <end position="117"/>
    </location>
</feature>
<dbReference type="InterPro" id="IPR036612">
    <property type="entry name" value="KH_dom_type_1_sf"/>
</dbReference>